<sequence>MRFGLPLRTKHKKLGSLLSFLLEDHTLISLSLWVALLFDNCSNSVDYYTCIGCNADFRDEWGQNFQFIFEGDEPQHAVSGDLIHILSWYKPFDEEKRFIKASFQFYVPKPYLPDMAFTLNKAHASRKEDESLWPIRACDSWMYGRIHERKRSQNEEIKLKIRRGQDRGIFPRLEKAIRLRWLNEYASTIL</sequence>
<accession>B9SXF6</accession>
<evidence type="ECO:0000313" key="2">
    <source>
        <dbReference type="Proteomes" id="UP000008311"/>
    </source>
</evidence>
<reference evidence="2" key="1">
    <citation type="journal article" date="2010" name="Nat. Biotechnol.">
        <title>Draft genome sequence of the oilseed species Ricinus communis.</title>
        <authorList>
            <person name="Chan A.P."/>
            <person name="Crabtree J."/>
            <person name="Zhao Q."/>
            <person name="Lorenzi H."/>
            <person name="Orvis J."/>
            <person name="Puiu D."/>
            <person name="Melake-Berhan A."/>
            <person name="Jones K.M."/>
            <person name="Redman J."/>
            <person name="Chen G."/>
            <person name="Cahoon E.B."/>
            <person name="Gedil M."/>
            <person name="Stanke M."/>
            <person name="Haas B.J."/>
            <person name="Wortman J.R."/>
            <person name="Fraser-Liggett C.M."/>
            <person name="Ravel J."/>
            <person name="Rabinowicz P.D."/>
        </authorList>
    </citation>
    <scope>NUCLEOTIDE SEQUENCE [LARGE SCALE GENOMIC DNA]</scope>
    <source>
        <strain evidence="2">cv. Hale</strain>
    </source>
</reference>
<name>B9SXF6_RICCO</name>
<evidence type="ECO:0000313" key="1">
    <source>
        <dbReference type="EMBL" id="EEF31706.1"/>
    </source>
</evidence>
<dbReference type="Proteomes" id="UP000008311">
    <property type="component" value="Unassembled WGS sequence"/>
</dbReference>
<dbReference type="InParanoid" id="B9SXF6"/>
<dbReference type="AlphaFoldDB" id="B9SXF6"/>
<dbReference type="EMBL" id="EQ974224">
    <property type="protein sequence ID" value="EEF31706.1"/>
    <property type="molecule type" value="Genomic_DNA"/>
</dbReference>
<organism evidence="1 2">
    <name type="scientific">Ricinus communis</name>
    <name type="common">Castor bean</name>
    <dbReference type="NCBI Taxonomy" id="3988"/>
    <lineage>
        <taxon>Eukaryota</taxon>
        <taxon>Viridiplantae</taxon>
        <taxon>Streptophyta</taxon>
        <taxon>Embryophyta</taxon>
        <taxon>Tracheophyta</taxon>
        <taxon>Spermatophyta</taxon>
        <taxon>Magnoliopsida</taxon>
        <taxon>eudicotyledons</taxon>
        <taxon>Gunneridae</taxon>
        <taxon>Pentapetalae</taxon>
        <taxon>rosids</taxon>
        <taxon>fabids</taxon>
        <taxon>Malpighiales</taxon>
        <taxon>Euphorbiaceae</taxon>
        <taxon>Acalyphoideae</taxon>
        <taxon>Acalypheae</taxon>
        <taxon>Ricinus</taxon>
    </lineage>
</organism>
<proteinExistence type="predicted"/>
<keyword evidence="2" id="KW-1185">Reference proteome</keyword>
<protein>
    <submittedName>
        <fullName evidence="1">Uncharacterized protein</fullName>
    </submittedName>
</protein>
<gene>
    <name evidence="1" type="ORF">RCOM_0321280</name>
</gene>